<dbReference type="InterPro" id="IPR013785">
    <property type="entry name" value="Aldolase_TIM"/>
</dbReference>
<feature type="binding site" evidence="9">
    <location>
        <position position="170"/>
    </location>
    <ligand>
        <name>FMN</name>
        <dbReference type="ChEBI" id="CHEBI:58210"/>
    </ligand>
</feature>
<accession>A0ABQ2E6M5</accession>
<evidence type="ECO:0000256" key="7">
    <source>
        <dbReference type="ARBA" id="ARBA00022884"/>
    </source>
</evidence>
<feature type="binding site" evidence="9">
    <location>
        <position position="101"/>
    </location>
    <ligand>
        <name>FMN</name>
        <dbReference type="ChEBI" id="CHEBI:58210"/>
    </ligand>
</feature>
<evidence type="ECO:0000256" key="3">
    <source>
        <dbReference type="ARBA" id="ARBA00022630"/>
    </source>
</evidence>
<evidence type="ECO:0000256" key="8">
    <source>
        <dbReference type="ARBA" id="ARBA00023002"/>
    </source>
</evidence>
<feature type="binding site" evidence="9">
    <location>
        <begin position="242"/>
        <end position="244"/>
    </location>
    <ligand>
        <name>FMN</name>
        <dbReference type="ChEBI" id="CHEBI:58210"/>
    </ligand>
</feature>
<keyword evidence="13" id="KW-1185">Reference proteome</keyword>
<dbReference type="PROSITE" id="PS01136">
    <property type="entry name" value="UPF0034"/>
    <property type="match status" value="1"/>
</dbReference>
<evidence type="ECO:0000256" key="5">
    <source>
        <dbReference type="ARBA" id="ARBA00022694"/>
    </source>
</evidence>
<comment type="catalytic activity">
    <reaction evidence="9">
        <text>5,6-dihydrouridine(20) in tRNA + NADP(+) = uridine(20) in tRNA + NADPH + H(+)</text>
        <dbReference type="Rhea" id="RHEA:53336"/>
        <dbReference type="Rhea" id="RHEA-COMP:13533"/>
        <dbReference type="Rhea" id="RHEA-COMP:13534"/>
        <dbReference type="ChEBI" id="CHEBI:15378"/>
        <dbReference type="ChEBI" id="CHEBI:57783"/>
        <dbReference type="ChEBI" id="CHEBI:58349"/>
        <dbReference type="ChEBI" id="CHEBI:65315"/>
        <dbReference type="ChEBI" id="CHEBI:74443"/>
        <dbReference type="EC" id="1.3.1.91"/>
    </reaction>
</comment>
<organism evidence="12 13">
    <name type="scientific">Luteimonas terricola</name>
    <dbReference type="NCBI Taxonomy" id="645597"/>
    <lineage>
        <taxon>Bacteria</taxon>
        <taxon>Pseudomonadati</taxon>
        <taxon>Pseudomonadota</taxon>
        <taxon>Gammaproteobacteria</taxon>
        <taxon>Lysobacterales</taxon>
        <taxon>Lysobacteraceae</taxon>
        <taxon>Luteimonas</taxon>
    </lineage>
</organism>
<evidence type="ECO:0000256" key="9">
    <source>
        <dbReference type="HAMAP-Rule" id="MF_02041"/>
    </source>
</evidence>
<dbReference type="InterPro" id="IPR035587">
    <property type="entry name" value="DUS-like_FMN-bd"/>
</dbReference>
<keyword evidence="4 9" id="KW-0288">FMN</keyword>
<gene>
    <name evidence="9 12" type="primary">dusA</name>
    <name evidence="12" type="ORF">GCM10011394_03950</name>
</gene>
<dbReference type="NCBIfam" id="NF008774">
    <property type="entry name" value="PRK11815.1"/>
    <property type="match status" value="1"/>
</dbReference>
<dbReference type="Proteomes" id="UP000599009">
    <property type="component" value="Unassembled WGS sequence"/>
</dbReference>
<comment type="caution">
    <text evidence="12">The sequence shown here is derived from an EMBL/GenBank/DDBJ whole genome shotgun (WGS) entry which is preliminary data.</text>
</comment>
<keyword evidence="2 9" id="KW-0820">tRNA-binding</keyword>
<dbReference type="CDD" id="cd02801">
    <property type="entry name" value="DUS_like_FMN"/>
    <property type="match status" value="1"/>
</dbReference>
<dbReference type="HAMAP" id="MF_02041">
    <property type="entry name" value="DusA_subfam"/>
    <property type="match status" value="1"/>
</dbReference>
<comment type="similarity">
    <text evidence="9">Belongs to the Dus family. DusA subfamily.</text>
</comment>
<feature type="site" description="Interacts with tRNA; defines subfamily-specific binding signature" evidence="9">
    <location>
        <position position="331"/>
    </location>
</feature>
<feature type="binding site" evidence="9">
    <location>
        <begin position="264"/>
        <end position="265"/>
    </location>
    <ligand>
        <name>FMN</name>
        <dbReference type="ChEBI" id="CHEBI:58210"/>
    </ligand>
</feature>
<dbReference type="Gene3D" id="1.20.120.1460">
    <property type="match status" value="1"/>
</dbReference>
<feature type="site" description="Interacts with tRNA; defines subfamily-specific binding signature" evidence="9">
    <location>
        <position position="328"/>
    </location>
</feature>
<evidence type="ECO:0000256" key="1">
    <source>
        <dbReference type="ARBA" id="ARBA00001917"/>
    </source>
</evidence>
<proteinExistence type="inferred from homology"/>
<dbReference type="Gene3D" id="3.20.20.70">
    <property type="entry name" value="Aldolase class I"/>
    <property type="match status" value="1"/>
</dbReference>
<dbReference type="PANTHER" id="PTHR42907:SF1">
    <property type="entry name" value="FMN-LINKED OXIDOREDUCTASES SUPERFAMILY PROTEIN"/>
    <property type="match status" value="1"/>
</dbReference>
<dbReference type="PIRSF" id="PIRSF006621">
    <property type="entry name" value="Dus"/>
    <property type="match status" value="1"/>
</dbReference>
<dbReference type="InterPro" id="IPR001269">
    <property type="entry name" value="DUS_fam"/>
</dbReference>
<dbReference type="NCBIfam" id="TIGR00742">
    <property type="entry name" value="yjbN"/>
    <property type="match status" value="1"/>
</dbReference>
<feature type="binding site" evidence="9">
    <location>
        <begin position="48"/>
        <end position="50"/>
    </location>
    <ligand>
        <name>FMN</name>
        <dbReference type="ChEBI" id="CHEBI:58210"/>
    </ligand>
</feature>
<reference evidence="13" key="1">
    <citation type="journal article" date="2019" name="Int. J. Syst. Evol. Microbiol.">
        <title>The Global Catalogue of Microorganisms (GCM) 10K type strain sequencing project: providing services to taxonomists for standard genome sequencing and annotation.</title>
        <authorList>
            <consortium name="The Broad Institute Genomics Platform"/>
            <consortium name="The Broad Institute Genome Sequencing Center for Infectious Disease"/>
            <person name="Wu L."/>
            <person name="Ma J."/>
        </authorList>
    </citation>
    <scope>NUCLEOTIDE SEQUENCE [LARGE SCALE GENOMIC DNA]</scope>
    <source>
        <strain evidence="13">CGMCC 1.8985</strain>
    </source>
</reference>
<evidence type="ECO:0000256" key="6">
    <source>
        <dbReference type="ARBA" id="ARBA00022857"/>
    </source>
</evidence>
<feature type="binding site" evidence="9">
    <location>
        <position position="202"/>
    </location>
    <ligand>
        <name>FMN</name>
        <dbReference type="ChEBI" id="CHEBI:58210"/>
    </ligand>
</feature>
<sequence>MVAGGQLANRLQCKHMSSAEPSGNEIVTPHGMRGEERYRASVRLSVAPMMDWTDSHCRVFHRLLAPNARLYTEMVHANAVIHGDRARLLAMDPMEHPVALQLGGSEPPLLAQAARIGADHGFDEINLNVGCPSDRVQAGRFGACLMREPTLVADSVAAMIAAVDVPVTVKCRLGVDDDHDYARFLAFIDTVAGAGCRMFVVHARNAWLKGLSPKENREVPPLRYDWAYALKRERPELTVVVNGGIADAGEATAHLAHVDGAMLGRAAYHDPWLLHRLDVAWFGGELSTRAAILRSMRPYVEDQLAHGAQLKHIVRHLLGLFHGERGGRAFRQVLSEGAHRPGADWSLVEAALAPTQGDARHAA</sequence>
<keyword evidence="8 9" id="KW-0560">Oxidoreductase</keyword>
<comment type="similarity">
    <text evidence="10">Belongs to the dus family.</text>
</comment>
<dbReference type="SUPFAM" id="SSF51395">
    <property type="entry name" value="FMN-linked oxidoreductases"/>
    <property type="match status" value="1"/>
</dbReference>
<protein>
    <recommendedName>
        <fullName evidence="9">tRNA-dihydrouridine(20/20a) synthase</fullName>
        <ecNumber evidence="9">1.3.1.91</ecNumber>
    </recommendedName>
    <alternativeName>
        <fullName evidence="9">U20-specific dihydrouridine synthase</fullName>
        <shortName evidence="9">U20-specific Dus</shortName>
    </alternativeName>
    <alternativeName>
        <fullName evidence="9">tRNA-dihydrouridine synthase A</fullName>
    </alternativeName>
</protein>
<keyword evidence="7 9" id="KW-0694">RNA-binding</keyword>
<dbReference type="InterPro" id="IPR004653">
    <property type="entry name" value="DusA"/>
</dbReference>
<evidence type="ECO:0000256" key="4">
    <source>
        <dbReference type="ARBA" id="ARBA00022643"/>
    </source>
</evidence>
<feature type="site" description="Interacts with tRNA" evidence="9">
    <location>
        <position position="128"/>
    </location>
</feature>
<dbReference type="EMBL" id="BMME01000001">
    <property type="protein sequence ID" value="GGJ98234.1"/>
    <property type="molecule type" value="Genomic_DNA"/>
</dbReference>
<comment type="function">
    <text evidence="9">Catalyzes the synthesis of 5,6-dihydrouridine (D), a modified base found in the D-loop of most tRNAs, via the reduction of the C5-C6 double bond in target uridines. Specifically modifies U20 and U20a in tRNAs.</text>
</comment>
<evidence type="ECO:0000313" key="12">
    <source>
        <dbReference type="EMBL" id="GGJ98234.1"/>
    </source>
</evidence>
<evidence type="ECO:0000256" key="10">
    <source>
        <dbReference type="PIRNR" id="PIRNR006621"/>
    </source>
</evidence>
<dbReference type="EC" id="1.3.1.91" evidence="9"/>
<keyword evidence="5 9" id="KW-0819">tRNA processing</keyword>
<name>A0ABQ2E6M5_9GAMM</name>
<evidence type="ECO:0000313" key="13">
    <source>
        <dbReference type="Proteomes" id="UP000599009"/>
    </source>
</evidence>
<comment type="catalytic activity">
    <reaction evidence="9">
        <text>5,6-dihydrouridine(20a) in tRNA + NAD(+) = uridine(20a) in tRNA + NADH + H(+)</text>
        <dbReference type="Rhea" id="RHEA:53348"/>
        <dbReference type="Rhea" id="RHEA-COMP:13535"/>
        <dbReference type="Rhea" id="RHEA-COMP:13536"/>
        <dbReference type="ChEBI" id="CHEBI:15378"/>
        <dbReference type="ChEBI" id="CHEBI:57540"/>
        <dbReference type="ChEBI" id="CHEBI:57945"/>
        <dbReference type="ChEBI" id="CHEBI:65315"/>
        <dbReference type="ChEBI" id="CHEBI:74443"/>
    </reaction>
</comment>
<comment type="catalytic activity">
    <reaction evidence="9">
        <text>5,6-dihydrouridine(20a) in tRNA + NADP(+) = uridine(20a) in tRNA + NADPH + H(+)</text>
        <dbReference type="Rhea" id="RHEA:53344"/>
        <dbReference type="Rhea" id="RHEA-COMP:13535"/>
        <dbReference type="Rhea" id="RHEA-COMP:13536"/>
        <dbReference type="ChEBI" id="CHEBI:15378"/>
        <dbReference type="ChEBI" id="CHEBI:57783"/>
        <dbReference type="ChEBI" id="CHEBI:58349"/>
        <dbReference type="ChEBI" id="CHEBI:65315"/>
        <dbReference type="ChEBI" id="CHEBI:74443"/>
    </reaction>
</comment>
<feature type="domain" description="DUS-like FMN-binding" evidence="11">
    <location>
        <begin position="46"/>
        <end position="343"/>
    </location>
</feature>
<dbReference type="PANTHER" id="PTHR42907">
    <property type="entry name" value="FMN-LINKED OXIDOREDUCTASES SUPERFAMILY PROTEIN"/>
    <property type="match status" value="1"/>
</dbReference>
<keyword evidence="6 9" id="KW-0521">NADP</keyword>
<evidence type="ECO:0000256" key="2">
    <source>
        <dbReference type="ARBA" id="ARBA00022555"/>
    </source>
</evidence>
<comment type="cofactor">
    <cofactor evidence="1 9 10">
        <name>FMN</name>
        <dbReference type="ChEBI" id="CHEBI:58210"/>
    </cofactor>
</comment>
<evidence type="ECO:0000259" key="11">
    <source>
        <dbReference type="Pfam" id="PF01207"/>
    </source>
</evidence>
<feature type="site" description="Interacts with tRNA; defines subfamily-specific binding signature" evidence="9">
    <location>
        <position position="214"/>
    </location>
</feature>
<dbReference type="InterPro" id="IPR018517">
    <property type="entry name" value="tRNA_hU_synthase_CS"/>
</dbReference>
<comment type="catalytic activity">
    <reaction evidence="9">
        <text>5,6-dihydrouridine(20) in tRNA + NAD(+) = uridine(20) in tRNA + NADH + H(+)</text>
        <dbReference type="Rhea" id="RHEA:53340"/>
        <dbReference type="Rhea" id="RHEA-COMP:13533"/>
        <dbReference type="Rhea" id="RHEA-COMP:13534"/>
        <dbReference type="ChEBI" id="CHEBI:15378"/>
        <dbReference type="ChEBI" id="CHEBI:57540"/>
        <dbReference type="ChEBI" id="CHEBI:57945"/>
        <dbReference type="ChEBI" id="CHEBI:65315"/>
        <dbReference type="ChEBI" id="CHEBI:74443"/>
        <dbReference type="EC" id="1.3.1.91"/>
    </reaction>
</comment>
<feature type="active site" description="Proton donor" evidence="9">
    <location>
        <position position="131"/>
    </location>
</feature>
<keyword evidence="3 9" id="KW-0285">Flavoprotein</keyword>
<dbReference type="Pfam" id="PF01207">
    <property type="entry name" value="Dus"/>
    <property type="match status" value="1"/>
</dbReference>
<feature type="site" description="Interacts with tRNA" evidence="9">
    <location>
        <position position="217"/>
    </location>
</feature>